<evidence type="ECO:0000313" key="2">
    <source>
        <dbReference type="Proteomes" id="UP000516148"/>
    </source>
</evidence>
<dbReference type="RefSeq" id="WP_187763797.1">
    <property type="nucleotide sequence ID" value="NZ_CP061038.1"/>
</dbReference>
<name>A0A7H0LPB4_9SPHN</name>
<dbReference type="EMBL" id="CP061038">
    <property type="protein sequence ID" value="QNQ11517.1"/>
    <property type="molecule type" value="Genomic_DNA"/>
</dbReference>
<protein>
    <recommendedName>
        <fullName evidence="3">PAS domain-containing protein</fullName>
    </recommendedName>
</protein>
<dbReference type="InterPro" id="IPR035965">
    <property type="entry name" value="PAS-like_dom_sf"/>
</dbReference>
<dbReference type="SUPFAM" id="SSF55785">
    <property type="entry name" value="PYP-like sensor domain (PAS domain)"/>
    <property type="match status" value="1"/>
</dbReference>
<dbReference type="AlphaFoldDB" id="A0A7H0LPB4"/>
<dbReference type="Gene3D" id="3.30.450.20">
    <property type="entry name" value="PAS domain"/>
    <property type="match status" value="1"/>
</dbReference>
<dbReference type="Proteomes" id="UP000516148">
    <property type="component" value="Chromosome"/>
</dbReference>
<organism evidence="1 2">
    <name type="scientific">Sphingomonas alpina</name>
    <dbReference type="NCBI Taxonomy" id="653931"/>
    <lineage>
        <taxon>Bacteria</taxon>
        <taxon>Pseudomonadati</taxon>
        <taxon>Pseudomonadota</taxon>
        <taxon>Alphaproteobacteria</taxon>
        <taxon>Sphingomonadales</taxon>
        <taxon>Sphingomonadaceae</taxon>
        <taxon>Sphingomonas</taxon>
    </lineage>
</organism>
<dbReference type="KEGG" id="spap:H3Z74_10495"/>
<proteinExistence type="predicted"/>
<sequence>MTASAQVIPFDPPRDHIVTASDLVRHFGVWQERAIRSPVYILHRGRPRLILTSIDVMDALCAPHAAGAGGNDPASAALLDSVDDMVILADQDLRVTAASRSARCYFGTAVDPGHSIDALGPDAARQFLAEAIHRVAASGLTESLDLPSIRYGNRSLTISIQPHPGGVALFVHDVTIASDLRDAEAERHATSETIAAIPGIASARINLRGYLDHPEAPLARLSGLSIDALSSVRFVTLLDIASRVGVAEAIEAVIAGGHPKAVSATMLVNRGEAVPVQIGLAALRRGAAIEAVSAMIVSRHSG</sequence>
<evidence type="ECO:0008006" key="3">
    <source>
        <dbReference type="Google" id="ProtNLM"/>
    </source>
</evidence>
<reference evidence="1 2" key="1">
    <citation type="submission" date="2020-09" db="EMBL/GenBank/DDBJ databases">
        <title>Sphingomonas sp., a new species isolated from pork steak.</title>
        <authorList>
            <person name="Heidler von Heilborn D."/>
        </authorList>
    </citation>
    <scope>NUCLEOTIDE SEQUENCE [LARGE SCALE GENOMIC DNA]</scope>
    <source>
        <strain evidence="2">S8-3T</strain>
    </source>
</reference>
<gene>
    <name evidence="1" type="ORF">H3Z74_10495</name>
</gene>
<accession>A0A7H0LPB4</accession>
<evidence type="ECO:0000313" key="1">
    <source>
        <dbReference type="EMBL" id="QNQ11517.1"/>
    </source>
</evidence>
<keyword evidence="2" id="KW-1185">Reference proteome</keyword>